<evidence type="ECO:0000256" key="1">
    <source>
        <dbReference type="SAM" id="Phobius"/>
    </source>
</evidence>
<evidence type="ECO:0000313" key="2">
    <source>
        <dbReference type="EMBL" id="QEH61403.1"/>
    </source>
</evidence>
<sequence>MMSKRKKDERKVNSAFAKFRSMIWINLITLIILLIAILIANKLVAELFSQYRIVTWVVLSFFVLVYNFGFFGMYKMAKQFILYNLLSLFIIMTMAVMITFFVKTNYHNEKIFLIVGLFLSLVPLIVSSFFQFKRVREIYKYIAFNETLYELESRKFLKNDKEIKLKLFLKPGHFYIEENGVRRKFSVSNLSTLKYNCATIFGSLGKISFKIDNDLYEYKYSSAFEDGVMFSLAYNIARINKNALNEKG</sequence>
<evidence type="ECO:0000313" key="3">
    <source>
        <dbReference type="Proteomes" id="UP000323144"/>
    </source>
</evidence>
<feature type="transmembrane region" description="Helical" evidence="1">
    <location>
        <begin position="111"/>
        <end position="130"/>
    </location>
</feature>
<name>A0A5B9Y3S1_9MOLU</name>
<accession>A0A5B9Y3S1</accession>
<dbReference type="RefSeq" id="WP_166507797.1">
    <property type="nucleotide sequence ID" value="NZ_CP043026.1"/>
</dbReference>
<gene>
    <name evidence="2" type="ORF">SCHIN_v1c02050</name>
</gene>
<feature type="transmembrane region" description="Helical" evidence="1">
    <location>
        <begin position="21"/>
        <end position="41"/>
    </location>
</feature>
<protein>
    <submittedName>
        <fullName evidence="2">Uncharacterized protein</fullName>
    </submittedName>
</protein>
<reference evidence="2 3" key="1">
    <citation type="submission" date="2019-08" db="EMBL/GenBank/DDBJ databases">
        <title>Complete genome sequence of Spiroplasma chinense CCH (DSM 19755).</title>
        <authorList>
            <person name="Shen H.-Y."/>
            <person name="Lin Y.-C."/>
            <person name="Chou L."/>
            <person name="Kuo C.-H."/>
        </authorList>
    </citation>
    <scope>NUCLEOTIDE SEQUENCE [LARGE SCALE GENOMIC DNA]</scope>
    <source>
        <strain evidence="2 3">CCH</strain>
    </source>
</reference>
<proteinExistence type="predicted"/>
<dbReference type="AlphaFoldDB" id="A0A5B9Y3S1"/>
<dbReference type="KEGG" id="schi:SCHIN_v1c02050"/>
<dbReference type="EMBL" id="CP043026">
    <property type="protein sequence ID" value="QEH61403.1"/>
    <property type="molecule type" value="Genomic_DNA"/>
</dbReference>
<keyword evidence="1" id="KW-1133">Transmembrane helix</keyword>
<keyword evidence="3" id="KW-1185">Reference proteome</keyword>
<feature type="transmembrane region" description="Helical" evidence="1">
    <location>
        <begin position="53"/>
        <end position="74"/>
    </location>
</feature>
<feature type="transmembrane region" description="Helical" evidence="1">
    <location>
        <begin position="81"/>
        <end position="99"/>
    </location>
</feature>
<organism evidence="2 3">
    <name type="scientific">Spiroplasma chinense</name>
    <dbReference type="NCBI Taxonomy" id="216932"/>
    <lineage>
        <taxon>Bacteria</taxon>
        <taxon>Bacillati</taxon>
        <taxon>Mycoplasmatota</taxon>
        <taxon>Mollicutes</taxon>
        <taxon>Entomoplasmatales</taxon>
        <taxon>Spiroplasmataceae</taxon>
        <taxon>Spiroplasma</taxon>
    </lineage>
</organism>
<dbReference type="Proteomes" id="UP000323144">
    <property type="component" value="Chromosome"/>
</dbReference>
<keyword evidence="1" id="KW-0472">Membrane</keyword>
<keyword evidence="1" id="KW-0812">Transmembrane</keyword>